<accession>A0A125QZQ7</accession>
<gene>
    <name evidence="1" type="ORF">GpSGHVEth142</name>
</gene>
<protein>
    <submittedName>
        <fullName evidence="1">Uncharacterized protein</fullName>
    </submittedName>
</protein>
<dbReference type="Proteomes" id="UP000282469">
    <property type="component" value="Segment"/>
</dbReference>
<organismHost>
    <name type="scientific">Glossina</name>
    <name type="common">tsetse flies</name>
    <dbReference type="NCBI Taxonomy" id="7393"/>
</organismHost>
<sequence>MKQSHCTDIIRYPVSILVIFLHTMCTKYTPTKLNTNRNTTILISINCAFLYQ</sequence>
<reference evidence="1 2" key="1">
    <citation type="journal article" date="2016" name="J. Gen. Virol.">
        <title>Comprehensive annotation of Glossina pallidipes salivary gland hypertrophy virus from Ethiopian tsetse flies: a proteogenomics approach.</title>
        <authorList>
            <person name="Abd-Alla A.M."/>
            <person name="Kariithi H.M."/>
            <person name="Cousserans F."/>
            <person name="Parker N.J."/>
            <person name="Ince I.A."/>
            <person name="Scully E.D."/>
            <person name="Boeren S."/>
            <person name="Geib S.M."/>
            <person name="Mekonnen S."/>
            <person name="Vlak J.M."/>
            <person name="Parker A.G."/>
            <person name="Vreysen M.J."/>
            <person name="Bergoin M."/>
        </authorList>
    </citation>
    <scope>NUCLEOTIDE SEQUENCE [LARGE SCALE GENOMIC DNA]</scope>
    <source>
        <strain evidence="1 2">Ethiopian</strain>
    </source>
</reference>
<evidence type="ECO:0000313" key="2">
    <source>
        <dbReference type="Proteomes" id="UP000282469"/>
    </source>
</evidence>
<organism evidence="1 2">
    <name type="scientific">Glossina hytrovirus (isolate Glossina pallidipes/Ethiopia/Seibersdorf/-)</name>
    <name type="common">GHV</name>
    <dbReference type="NCBI Taxonomy" id="379529"/>
    <lineage>
        <taxon>Viruses</taxon>
        <taxon>Viruses incertae sedis</taxon>
        <taxon>Naldaviricetes</taxon>
        <taxon>Lefavirales</taxon>
        <taxon>Hytrosaviridae</taxon>
        <taxon>Glossinavirus</taxon>
        <taxon>Glossinavirus glopallidipedis</taxon>
    </lineage>
</organism>
<evidence type="ECO:0000313" key="1">
    <source>
        <dbReference type="EMBL" id="AMB48746.1"/>
    </source>
</evidence>
<dbReference type="EMBL" id="KU050077">
    <property type="protein sequence ID" value="AMB48746.1"/>
    <property type="molecule type" value="Genomic_DNA"/>
</dbReference>
<proteinExistence type="predicted"/>
<name>A0A125QZQ7_GHVS</name>